<dbReference type="AlphaFoldDB" id="A0A6A4VET4"/>
<keyword evidence="2" id="KW-0539">Nucleus</keyword>
<dbReference type="Proteomes" id="UP000440578">
    <property type="component" value="Unassembled WGS sequence"/>
</dbReference>
<accession>A0A6A4VET4</accession>
<proteinExistence type="predicted"/>
<dbReference type="InterPro" id="IPR006906">
    <property type="entry name" value="Timeless_N"/>
</dbReference>
<evidence type="ECO:0000313" key="5">
    <source>
        <dbReference type="EMBL" id="KAF0292415.1"/>
    </source>
</evidence>
<evidence type="ECO:0000256" key="3">
    <source>
        <dbReference type="ARBA" id="ARBA00023306"/>
    </source>
</evidence>
<evidence type="ECO:0000256" key="1">
    <source>
        <dbReference type="ARBA" id="ARBA00004123"/>
    </source>
</evidence>
<organism evidence="5 6">
    <name type="scientific">Amphibalanus amphitrite</name>
    <name type="common">Striped barnacle</name>
    <name type="synonym">Balanus amphitrite</name>
    <dbReference type="NCBI Taxonomy" id="1232801"/>
    <lineage>
        <taxon>Eukaryota</taxon>
        <taxon>Metazoa</taxon>
        <taxon>Ecdysozoa</taxon>
        <taxon>Arthropoda</taxon>
        <taxon>Crustacea</taxon>
        <taxon>Multicrustacea</taxon>
        <taxon>Cirripedia</taxon>
        <taxon>Thoracica</taxon>
        <taxon>Thoracicalcarea</taxon>
        <taxon>Balanomorpha</taxon>
        <taxon>Balanoidea</taxon>
        <taxon>Balanidae</taxon>
        <taxon>Amphibalaninae</taxon>
        <taxon>Amphibalanus</taxon>
    </lineage>
</organism>
<keyword evidence="3" id="KW-0131">Cell cycle</keyword>
<dbReference type="GO" id="GO:0031298">
    <property type="term" value="C:replication fork protection complex"/>
    <property type="evidence" value="ECO:0007669"/>
    <property type="project" value="TreeGrafter"/>
</dbReference>
<reference evidence="5 6" key="1">
    <citation type="submission" date="2019-07" db="EMBL/GenBank/DDBJ databases">
        <title>Draft genome assembly of a fouling barnacle, Amphibalanus amphitrite (Darwin, 1854): The first reference genome for Thecostraca.</title>
        <authorList>
            <person name="Kim W."/>
        </authorList>
    </citation>
    <scope>NUCLEOTIDE SEQUENCE [LARGE SCALE GENOMIC DNA]</scope>
    <source>
        <strain evidence="5">SNU_AA5</strain>
        <tissue evidence="5">Soma without cirri and trophi</tissue>
    </source>
</reference>
<dbReference type="GO" id="GO:0003677">
    <property type="term" value="F:DNA binding"/>
    <property type="evidence" value="ECO:0007669"/>
    <property type="project" value="TreeGrafter"/>
</dbReference>
<evidence type="ECO:0000256" key="2">
    <source>
        <dbReference type="ARBA" id="ARBA00023242"/>
    </source>
</evidence>
<evidence type="ECO:0000259" key="4">
    <source>
        <dbReference type="Pfam" id="PF04821"/>
    </source>
</evidence>
<comment type="subcellular location">
    <subcellularLocation>
        <location evidence="1">Nucleus</location>
    </subcellularLocation>
</comment>
<dbReference type="InterPro" id="IPR044998">
    <property type="entry name" value="Timeless"/>
</dbReference>
<protein>
    <submittedName>
        <fullName evidence="5">Protein timeless</fullName>
    </submittedName>
</protein>
<keyword evidence="6" id="KW-1185">Reference proteome</keyword>
<sequence>MTTLTIDPMLMADLSATCNSLGYLDDATGKYQREPECLECVKDLVRFLRRDDENHEIRRALGETKVVVKDLIPIIKHHSSDVELLDVTLRLLVNLTTPALVLYEEELPGERVSRRYYMEVIQYLQTYKEAFSDKVFWEALTTRMAALLEKDWDSRMEDDRLMIERVLILVRNVLHIPVNPAAEKRTDDDASVHDQVLWAMHLAKLDDIILFMAQSDDEQHLCMHIIEVVSLMLREQDAKQLARSGAARSQQEREKDVRELDRVRVQEQELKQKKAKQLSNLRHTRFGGTYTVQNMRSISERSLIYHQPLASINELSFDKGKVPKKTPKNRQPLSDGDVARRSMLTIRLFLKQFCAEFLEGAYNKIMNNVKDDLARAKAQANDESYYMWAVKFFMEFNRYNGSFKLGRITETLSVSMFHYLQTQMESYLEMMTVEKRKIRIWSKRAHLALRAYQELLFTIQHMDSVRDESVRDAAKVLKSNLFYMPEYRELLYVLLCKYDPIKMSRCVLTMLEHLRTHSICLWHWISDGHNVLRSVSYKLIIGMSSNPSDLSVVTGADSGG</sequence>
<dbReference type="OrthoDB" id="310853at2759"/>
<comment type="caution">
    <text evidence="5">The sequence shown here is derived from an EMBL/GenBank/DDBJ whole genome shotgun (WGS) entry which is preliminary data.</text>
</comment>
<gene>
    <name evidence="5" type="primary">TIMELESS</name>
    <name evidence="5" type="ORF">FJT64_009612</name>
</gene>
<dbReference type="PANTHER" id="PTHR22940:SF4">
    <property type="entry name" value="PROTEIN TIMELESS HOMOLOG"/>
    <property type="match status" value="1"/>
</dbReference>
<name>A0A6A4VET4_AMPAM</name>
<dbReference type="GO" id="GO:0043111">
    <property type="term" value="P:replication fork arrest"/>
    <property type="evidence" value="ECO:0007669"/>
    <property type="project" value="TreeGrafter"/>
</dbReference>
<dbReference type="EMBL" id="VIIS01001815">
    <property type="protein sequence ID" value="KAF0292415.1"/>
    <property type="molecule type" value="Genomic_DNA"/>
</dbReference>
<feature type="domain" description="Timeless N-terminal" evidence="4">
    <location>
        <begin position="30"/>
        <end position="292"/>
    </location>
</feature>
<evidence type="ECO:0000313" key="6">
    <source>
        <dbReference type="Proteomes" id="UP000440578"/>
    </source>
</evidence>
<dbReference type="PANTHER" id="PTHR22940">
    <property type="entry name" value="TIMEOUT/TIMELESS-2"/>
    <property type="match status" value="1"/>
</dbReference>
<dbReference type="GO" id="GO:0006281">
    <property type="term" value="P:DNA repair"/>
    <property type="evidence" value="ECO:0007669"/>
    <property type="project" value="TreeGrafter"/>
</dbReference>
<dbReference type="GO" id="GO:0000076">
    <property type="term" value="P:DNA replication checkpoint signaling"/>
    <property type="evidence" value="ECO:0007669"/>
    <property type="project" value="TreeGrafter"/>
</dbReference>
<dbReference type="Pfam" id="PF04821">
    <property type="entry name" value="TIMELESS"/>
    <property type="match status" value="1"/>
</dbReference>